<dbReference type="EC" id="4.2.3.-" evidence="7"/>
<sequence length="436" mass="46789">MSLLSRMTAPAARHDVARLVATLLASPPHRSDRSHRSDRPHQSARRVAPKRLPGTGGALPERRAPLPTGPTGLGTSAARIASGRKDGAGRKDIAERQAVGDATVDAGSAPVGTGGVAVPDLYCPPALRDAPALADEVNARLVAWAEEIGLYAGRLDRVQAADFGRLMMLAHPDTDDPDRLLAAGKCALAEWATDDYYCDDETMGSAPALLGAQLGLAYTAIDPTHPPLGYVPAVEQAMQDDPVRTALRTGFAHLGRYADPSQLARLHHEVAVLFVGYCQEGSWRTQGRMPAAWEYLAHRQINSFLPCIAMTDVVGGYALPAAEYSDPRVRRAVTMASTAATLVNDLYSMAKEHHSGSVEFNLPTVIAEEERCSPREAVERSAAIHDELVRTFETEAATLVLTGSPQLRRFLAGVWAWLGGNRAWHSGSPRYTSPTS</sequence>
<dbReference type="InterPro" id="IPR008949">
    <property type="entry name" value="Isoprenoid_synthase_dom_sf"/>
</dbReference>
<accession>A0A0N0GWL0</accession>
<dbReference type="NCBIfam" id="NF041167">
    <property type="entry name" value="f2_encap_cargo2"/>
    <property type="match status" value="1"/>
</dbReference>
<evidence type="ECO:0000256" key="2">
    <source>
        <dbReference type="ARBA" id="ARBA00022723"/>
    </source>
</evidence>
<dbReference type="GO" id="GO:0010333">
    <property type="term" value="F:terpene synthase activity"/>
    <property type="evidence" value="ECO:0007669"/>
    <property type="project" value="InterPro"/>
</dbReference>
<evidence type="ECO:0000256" key="6">
    <source>
        <dbReference type="ARBA" id="ARBA00035653"/>
    </source>
</evidence>
<dbReference type="InterPro" id="IPR034686">
    <property type="entry name" value="Terpene_cyclase-like_2"/>
</dbReference>
<keyword evidence="2 7" id="KW-0479">Metal-binding</keyword>
<dbReference type="InterPro" id="IPR047945">
    <property type="entry name" value="MIB_synthase"/>
</dbReference>
<reference evidence="10" key="1">
    <citation type="submission" date="2015-07" db="EMBL/GenBank/DDBJ databases">
        <authorList>
            <person name="Ju K.-S."/>
            <person name="Doroghazi J.R."/>
            <person name="Metcalf W.W."/>
        </authorList>
    </citation>
    <scope>NUCLEOTIDE SEQUENCE [LARGE SCALE GENOMIC DNA]</scope>
    <source>
        <strain evidence="10">NRRL ISP-5002</strain>
    </source>
</reference>
<keyword evidence="10" id="KW-1185">Reference proteome</keyword>
<dbReference type="RefSeq" id="WP_053926705.1">
    <property type="nucleotide sequence ID" value="NZ_LGKG01000163.1"/>
</dbReference>
<dbReference type="Gene3D" id="1.10.600.10">
    <property type="entry name" value="Farnesyl Diphosphate Synthase"/>
    <property type="match status" value="1"/>
</dbReference>
<protein>
    <recommendedName>
        <fullName evidence="7">Terpene synthase</fullName>
        <ecNumber evidence="7">4.2.3.-</ecNumber>
    </recommendedName>
</protein>
<dbReference type="GO" id="GO:0042214">
    <property type="term" value="P:terpene metabolic process"/>
    <property type="evidence" value="ECO:0007669"/>
    <property type="project" value="InterPro"/>
</dbReference>
<evidence type="ECO:0000313" key="9">
    <source>
        <dbReference type="EMBL" id="KPC60261.1"/>
    </source>
</evidence>
<name>A0A0N0GWL0_9ACTN</name>
<comment type="caution">
    <text evidence="9">The sequence shown here is derived from an EMBL/GenBank/DDBJ whole genome shotgun (WGS) entry which is preliminary data.</text>
</comment>
<dbReference type="PATRIC" id="fig|66876.3.peg.6628"/>
<evidence type="ECO:0000256" key="1">
    <source>
        <dbReference type="ARBA" id="ARBA00001946"/>
    </source>
</evidence>
<evidence type="ECO:0000256" key="8">
    <source>
        <dbReference type="SAM" id="MobiDB-lite"/>
    </source>
</evidence>
<evidence type="ECO:0000256" key="7">
    <source>
        <dbReference type="RuleBase" id="RU366034"/>
    </source>
</evidence>
<dbReference type="SFLD" id="SFLDS00005">
    <property type="entry name" value="Isoprenoid_Synthase_Type_I"/>
    <property type="match status" value="1"/>
</dbReference>
<comment type="catalytic activity">
    <reaction evidence="5">
        <text>(E)-2-methylgeranyl diphosphate + H2O = 2-methylisoborneol + diphosphate</text>
        <dbReference type="Rhea" id="RHEA:32571"/>
        <dbReference type="ChEBI" id="CHEBI:15377"/>
        <dbReference type="ChEBI" id="CHEBI:33019"/>
        <dbReference type="ChEBI" id="CHEBI:61984"/>
        <dbReference type="ChEBI" id="CHEBI:61987"/>
        <dbReference type="EC" id="4.2.3.118"/>
    </reaction>
</comment>
<evidence type="ECO:0000313" key="10">
    <source>
        <dbReference type="Proteomes" id="UP000037982"/>
    </source>
</evidence>
<keyword evidence="3 7" id="KW-0460">Magnesium</keyword>
<dbReference type="SFLD" id="SFLDG01020">
    <property type="entry name" value="Terpene_Cyclase_Like_2"/>
    <property type="match status" value="1"/>
</dbReference>
<evidence type="ECO:0000256" key="4">
    <source>
        <dbReference type="ARBA" id="ARBA00023239"/>
    </source>
</evidence>
<dbReference type="PANTHER" id="PTHR35201:SF4">
    <property type="entry name" value="BETA-PINACENE SYNTHASE-RELATED"/>
    <property type="match status" value="1"/>
</dbReference>
<feature type="compositionally biased region" description="Basic and acidic residues" evidence="8">
    <location>
        <begin position="29"/>
        <end position="41"/>
    </location>
</feature>
<dbReference type="SUPFAM" id="SSF48576">
    <property type="entry name" value="Terpenoid synthases"/>
    <property type="match status" value="1"/>
</dbReference>
<proteinExistence type="inferred from homology"/>
<comment type="similarity">
    <text evidence="6">Belongs to the terpene synthase family. 2-methylisoborneol synthase subfamily.</text>
</comment>
<gene>
    <name evidence="9" type="ORF">ADL29_30145</name>
</gene>
<evidence type="ECO:0000256" key="3">
    <source>
        <dbReference type="ARBA" id="ARBA00022842"/>
    </source>
</evidence>
<feature type="region of interest" description="Disordered" evidence="8">
    <location>
        <begin position="24"/>
        <end position="91"/>
    </location>
</feature>
<dbReference type="Proteomes" id="UP000037982">
    <property type="component" value="Unassembled WGS sequence"/>
</dbReference>
<organism evidence="9 10">
    <name type="scientific">Streptomyces chattanoogensis</name>
    <dbReference type="NCBI Taxonomy" id="66876"/>
    <lineage>
        <taxon>Bacteria</taxon>
        <taxon>Bacillati</taxon>
        <taxon>Actinomycetota</taxon>
        <taxon>Actinomycetes</taxon>
        <taxon>Kitasatosporales</taxon>
        <taxon>Streptomycetaceae</taxon>
        <taxon>Streptomyces</taxon>
    </lineage>
</organism>
<dbReference type="GO" id="GO:0046872">
    <property type="term" value="F:metal ion binding"/>
    <property type="evidence" value="ECO:0007669"/>
    <property type="project" value="UniProtKB-KW"/>
</dbReference>
<dbReference type="PANTHER" id="PTHR35201">
    <property type="entry name" value="TERPENE SYNTHASE"/>
    <property type="match status" value="1"/>
</dbReference>
<evidence type="ECO:0000256" key="5">
    <source>
        <dbReference type="ARBA" id="ARBA00035573"/>
    </source>
</evidence>
<dbReference type="Pfam" id="PF19086">
    <property type="entry name" value="Terpene_syn_C_2"/>
    <property type="match status" value="1"/>
</dbReference>
<keyword evidence="4 7" id="KW-0456">Lyase</keyword>
<comment type="cofactor">
    <cofactor evidence="1 7">
        <name>Mg(2+)</name>
        <dbReference type="ChEBI" id="CHEBI:18420"/>
    </cofactor>
</comment>
<dbReference type="AlphaFoldDB" id="A0A0N0GWL0"/>
<dbReference type="EMBL" id="LGKG01000163">
    <property type="protein sequence ID" value="KPC60261.1"/>
    <property type="molecule type" value="Genomic_DNA"/>
</dbReference>